<evidence type="ECO:0000256" key="6">
    <source>
        <dbReference type="SAM" id="Phobius"/>
    </source>
</evidence>
<comment type="subcellular location">
    <subcellularLocation>
        <location evidence="1">Cell membrane</location>
        <topology evidence="1">Multi-pass membrane protein</topology>
    </subcellularLocation>
</comment>
<evidence type="ECO:0000256" key="4">
    <source>
        <dbReference type="ARBA" id="ARBA00022989"/>
    </source>
</evidence>
<accession>A0A149VZZ1</accession>
<feature type="transmembrane region" description="Helical" evidence="6">
    <location>
        <begin position="58"/>
        <end position="77"/>
    </location>
</feature>
<evidence type="ECO:0000313" key="9">
    <source>
        <dbReference type="Proteomes" id="UP000075653"/>
    </source>
</evidence>
<dbReference type="RefSeq" id="WP_031595720.1">
    <property type="nucleotide sequence ID" value="NZ_CP053675.1"/>
</dbReference>
<keyword evidence="5 6" id="KW-0472">Membrane</keyword>
<feature type="transmembrane region" description="Helical" evidence="6">
    <location>
        <begin position="120"/>
        <end position="140"/>
    </location>
</feature>
<evidence type="ECO:0000313" key="8">
    <source>
        <dbReference type="EMBL" id="QWY77539.1"/>
    </source>
</evidence>
<protein>
    <submittedName>
        <fullName evidence="7">Phosphate-starvation-inducible E</fullName>
    </submittedName>
    <submittedName>
        <fullName evidence="8">Phosphate-starvation-inducible PsiE family protein</fullName>
    </submittedName>
</protein>
<evidence type="ECO:0000256" key="3">
    <source>
        <dbReference type="ARBA" id="ARBA00022692"/>
    </source>
</evidence>
<accession>A0A859AD78</accession>
<sequence>MRFKNILGFKGRILRIYGSMIDLIVVFLIMVMLITLGVALFSVLVDLYDALRNLRHEIAIQTLVESILSVFVLIELFRSFTDYLEFHRLRLRVISEVAIVFVLRDVFIGLYSHSLEWRDILALSLLIAVLVGTRVASLFFPPPQE</sequence>
<reference evidence="8" key="2">
    <citation type="submission" date="2021-02" db="EMBL/GenBank/DDBJ databases">
        <title>Comparative genomics of Ferrovum myxofaciens strains, predominant extremophile bacteria forming large biofilm stalactites in acid mine ecosystems.</title>
        <authorList>
            <person name="Burkartova K."/>
            <person name="Ridl J."/>
            <person name="Pajer P."/>
            <person name="Falteisek L."/>
        </authorList>
    </citation>
    <scope>NUCLEOTIDE SEQUENCE</scope>
    <source>
        <strain evidence="8">MI1III</strain>
    </source>
</reference>
<reference evidence="7 9" key="1">
    <citation type="submission" date="2016-01" db="EMBL/GenBank/DDBJ databases">
        <title>Genome sequence of the acidophilic iron oxidising Ferrovum strain Z-31.</title>
        <authorList>
            <person name="Poehlein A."/>
            <person name="Ullrich S.R."/>
            <person name="Schloemann M."/>
            <person name="Muehling M."/>
            <person name="Daniel R."/>
        </authorList>
    </citation>
    <scope>NUCLEOTIDE SEQUENCE [LARGE SCALE GENOMIC DNA]</scope>
    <source>
        <strain evidence="7 9">Z-31</strain>
    </source>
</reference>
<keyword evidence="4 6" id="KW-1133">Transmembrane helix</keyword>
<dbReference type="EMBL" id="LRRD01000010">
    <property type="protein sequence ID" value="KXW58801.1"/>
    <property type="molecule type" value="Genomic_DNA"/>
</dbReference>
<dbReference type="Proteomes" id="UP000075653">
    <property type="component" value="Unassembled WGS sequence"/>
</dbReference>
<dbReference type="InterPro" id="IPR020948">
    <property type="entry name" value="P_starv_induced_PsiE-like"/>
</dbReference>
<keyword evidence="2" id="KW-1003">Cell membrane</keyword>
<evidence type="ECO:0000313" key="7">
    <source>
        <dbReference type="EMBL" id="KXW58801.1"/>
    </source>
</evidence>
<dbReference type="Pfam" id="PF06146">
    <property type="entry name" value="PsiE"/>
    <property type="match status" value="1"/>
</dbReference>
<evidence type="ECO:0000256" key="1">
    <source>
        <dbReference type="ARBA" id="ARBA00004651"/>
    </source>
</evidence>
<evidence type="ECO:0000256" key="2">
    <source>
        <dbReference type="ARBA" id="ARBA00022475"/>
    </source>
</evidence>
<organism evidence="7 9">
    <name type="scientific">Ferrovum myxofaciens</name>
    <dbReference type="NCBI Taxonomy" id="416213"/>
    <lineage>
        <taxon>Bacteria</taxon>
        <taxon>Pseudomonadati</taxon>
        <taxon>Pseudomonadota</taxon>
        <taxon>Betaproteobacteria</taxon>
        <taxon>Ferrovales</taxon>
        <taxon>Ferrovaceae</taxon>
        <taxon>Ferrovum</taxon>
    </lineage>
</organism>
<dbReference type="PATRIC" id="fig|1789004.3.peg.683"/>
<name>A0A859AD78_9PROT</name>
<dbReference type="OrthoDB" id="9180612at2"/>
<feature type="transmembrane region" description="Helical" evidence="6">
    <location>
        <begin position="21"/>
        <end position="43"/>
    </location>
</feature>
<dbReference type="GeneID" id="301710908"/>
<feature type="transmembrane region" description="Helical" evidence="6">
    <location>
        <begin position="89"/>
        <end position="108"/>
    </location>
</feature>
<keyword evidence="9" id="KW-1185">Reference proteome</keyword>
<dbReference type="EMBL" id="CP071137">
    <property type="protein sequence ID" value="QWY77539.1"/>
    <property type="molecule type" value="Genomic_DNA"/>
</dbReference>
<gene>
    <name evidence="7" type="ORF">FEMY_06790</name>
    <name evidence="8" type="ORF">JZL65_00160</name>
</gene>
<proteinExistence type="predicted"/>
<dbReference type="AlphaFoldDB" id="A0A859AD78"/>
<keyword evidence="3 6" id="KW-0812">Transmembrane</keyword>
<evidence type="ECO:0000256" key="5">
    <source>
        <dbReference type="ARBA" id="ARBA00023136"/>
    </source>
</evidence>
<dbReference type="Proteomes" id="UP000683551">
    <property type="component" value="Chromosome"/>
</dbReference>
<dbReference type="GO" id="GO:0005886">
    <property type="term" value="C:plasma membrane"/>
    <property type="evidence" value="ECO:0007669"/>
    <property type="project" value="UniProtKB-SubCell"/>
</dbReference>